<organism evidence="2 3">
    <name type="scientific">Blyttiomyces helicus</name>
    <dbReference type="NCBI Taxonomy" id="388810"/>
    <lineage>
        <taxon>Eukaryota</taxon>
        <taxon>Fungi</taxon>
        <taxon>Fungi incertae sedis</taxon>
        <taxon>Chytridiomycota</taxon>
        <taxon>Chytridiomycota incertae sedis</taxon>
        <taxon>Chytridiomycetes</taxon>
        <taxon>Chytridiomycetes incertae sedis</taxon>
        <taxon>Blyttiomyces</taxon>
    </lineage>
</organism>
<protein>
    <submittedName>
        <fullName evidence="2">Uncharacterized protein</fullName>
    </submittedName>
</protein>
<feature type="region of interest" description="Disordered" evidence="1">
    <location>
        <begin position="281"/>
        <end position="300"/>
    </location>
</feature>
<proteinExistence type="predicted"/>
<dbReference type="AlphaFoldDB" id="A0A4V1IQB0"/>
<dbReference type="Proteomes" id="UP000269721">
    <property type="component" value="Unassembled WGS sequence"/>
</dbReference>
<reference evidence="3" key="1">
    <citation type="journal article" date="2018" name="Nat. Microbiol.">
        <title>Leveraging single-cell genomics to expand the fungal tree of life.</title>
        <authorList>
            <person name="Ahrendt S.R."/>
            <person name="Quandt C.A."/>
            <person name="Ciobanu D."/>
            <person name="Clum A."/>
            <person name="Salamov A."/>
            <person name="Andreopoulos B."/>
            <person name="Cheng J.F."/>
            <person name="Woyke T."/>
            <person name="Pelin A."/>
            <person name="Henrissat B."/>
            <person name="Reynolds N.K."/>
            <person name="Benny G.L."/>
            <person name="Smith M.E."/>
            <person name="James T.Y."/>
            <person name="Grigoriev I.V."/>
        </authorList>
    </citation>
    <scope>NUCLEOTIDE SEQUENCE [LARGE SCALE GENOMIC DNA]</scope>
</reference>
<evidence type="ECO:0000256" key="1">
    <source>
        <dbReference type="SAM" id="MobiDB-lite"/>
    </source>
</evidence>
<accession>A0A4V1IQB0</accession>
<name>A0A4V1IQB0_9FUNG</name>
<evidence type="ECO:0000313" key="2">
    <source>
        <dbReference type="EMBL" id="RKO85927.1"/>
    </source>
</evidence>
<evidence type="ECO:0000313" key="3">
    <source>
        <dbReference type="Proteomes" id="UP000269721"/>
    </source>
</evidence>
<gene>
    <name evidence="2" type="ORF">BDK51DRAFT_47445</name>
</gene>
<keyword evidence="3" id="KW-1185">Reference proteome</keyword>
<sequence>MLLKAGNLYNTSAIFTPPPPSLPSPPCAPPRSQISRTTHPCYLAKYDPNTHSGVIFLTTTTPELTPHRFGWLRATGKLAGFTIVTTPLQVFPERACINLSHPLRVQLHPVDGEDGCIPDVDSQGVRLEEQSEGYFWEALRGYHYPRRRAAGLETGSRPVTAPVAQDSSAPWGYLPGKIGIDISCWAEDPLIDSSPVEGHVLVGPLEFDGGEGVDGDGEELVETFRTLMRGLKYRGLFEFSLFFFASGSALPLTRLMCSLLKVRFVIDDWFLLPPNHSFDEPKATPLPETEFPSDPRRSHL</sequence>
<dbReference type="EMBL" id="KZ998615">
    <property type="protein sequence ID" value="RKO85927.1"/>
    <property type="molecule type" value="Genomic_DNA"/>
</dbReference>